<evidence type="ECO:0000313" key="3">
    <source>
        <dbReference type="Proteomes" id="UP000054477"/>
    </source>
</evidence>
<sequence length="516" mass="59146">MLRDFGKGPPKRFGACTNYSTSGISPISKLPDEILLSIFLMNLTRPCRYFSTCPEWQKRTIRSASQVCRHWRAVALNYATLWTSIMDFDKDSFEWTQELLGRSKQMPLNIGRHVAACRPKNLDLVLDLVPQCRSFCLEVEALTERFLNAIQKPAPHLEVFGVHLKWEGEAGVTTLPKILFNGDAPKLREVHLKWCRFDITTPAFSQLTCLEVSWAHGFVGPTVLEWLNLLNNIPRLKKLLISESISKALPSTEPLPRAQLPHLSDLSLSEPLAECSSFLSHIDIPPLDKLSLTTHKLRPNPDFNFIVRFLEERMDRWTRNIVNGECLAILECHSLWLGGSNDNPFDPDICVNFDWEGFVQDQPTDPKIHFIQPLILLFLPIFRSARSLRMHYLLNDDDPRNSRSTKNLAVWILRFSRNLVTLHLMGDVYLTLFPLLEQFIVSSTRDVRKSILPSLRALDFSACDFKIDDGRGLKILRAFLKFRVEVGVPIETIVFKMCNLDEGYQSIREGFGLVRN</sequence>
<gene>
    <name evidence="2" type="ORF">K443DRAFT_675863</name>
</gene>
<keyword evidence="3" id="KW-1185">Reference proteome</keyword>
<reference evidence="2 3" key="1">
    <citation type="submission" date="2014-04" db="EMBL/GenBank/DDBJ databases">
        <authorList>
            <consortium name="DOE Joint Genome Institute"/>
            <person name="Kuo A."/>
            <person name="Kohler A."/>
            <person name="Nagy L.G."/>
            <person name="Floudas D."/>
            <person name="Copeland A."/>
            <person name="Barry K.W."/>
            <person name="Cichocki N."/>
            <person name="Veneault-Fourrey C."/>
            <person name="LaButti K."/>
            <person name="Lindquist E.A."/>
            <person name="Lipzen A."/>
            <person name="Lundell T."/>
            <person name="Morin E."/>
            <person name="Murat C."/>
            <person name="Sun H."/>
            <person name="Tunlid A."/>
            <person name="Henrissat B."/>
            <person name="Grigoriev I.V."/>
            <person name="Hibbett D.S."/>
            <person name="Martin F."/>
            <person name="Nordberg H.P."/>
            <person name="Cantor M.N."/>
            <person name="Hua S.X."/>
        </authorList>
    </citation>
    <scope>NUCLEOTIDE SEQUENCE [LARGE SCALE GENOMIC DNA]</scope>
    <source>
        <strain evidence="2 3">LaAM-08-1</strain>
    </source>
</reference>
<dbReference type="Gene3D" id="3.80.10.10">
    <property type="entry name" value="Ribonuclease Inhibitor"/>
    <property type="match status" value="1"/>
</dbReference>
<dbReference type="Gene3D" id="1.20.1280.50">
    <property type="match status" value="1"/>
</dbReference>
<dbReference type="InterPro" id="IPR036047">
    <property type="entry name" value="F-box-like_dom_sf"/>
</dbReference>
<reference evidence="3" key="2">
    <citation type="submission" date="2015-01" db="EMBL/GenBank/DDBJ databases">
        <title>Evolutionary Origins and Diversification of the Mycorrhizal Mutualists.</title>
        <authorList>
            <consortium name="DOE Joint Genome Institute"/>
            <consortium name="Mycorrhizal Genomics Consortium"/>
            <person name="Kohler A."/>
            <person name="Kuo A."/>
            <person name="Nagy L.G."/>
            <person name="Floudas D."/>
            <person name="Copeland A."/>
            <person name="Barry K.W."/>
            <person name="Cichocki N."/>
            <person name="Veneault-Fourrey C."/>
            <person name="LaButti K."/>
            <person name="Lindquist E.A."/>
            <person name="Lipzen A."/>
            <person name="Lundell T."/>
            <person name="Morin E."/>
            <person name="Murat C."/>
            <person name="Riley R."/>
            <person name="Ohm R."/>
            <person name="Sun H."/>
            <person name="Tunlid A."/>
            <person name="Henrissat B."/>
            <person name="Grigoriev I.V."/>
            <person name="Hibbett D.S."/>
            <person name="Martin F."/>
        </authorList>
    </citation>
    <scope>NUCLEOTIDE SEQUENCE [LARGE SCALE GENOMIC DNA]</scope>
    <source>
        <strain evidence="3">LaAM-08-1</strain>
    </source>
</reference>
<dbReference type="EMBL" id="KN838568">
    <property type="protein sequence ID" value="KIK04612.1"/>
    <property type="molecule type" value="Genomic_DNA"/>
</dbReference>
<feature type="domain" description="F-box" evidence="1">
    <location>
        <begin position="27"/>
        <end position="85"/>
    </location>
</feature>
<dbReference type="InterPro" id="IPR001810">
    <property type="entry name" value="F-box_dom"/>
</dbReference>
<proteinExistence type="predicted"/>
<dbReference type="SUPFAM" id="SSF52047">
    <property type="entry name" value="RNI-like"/>
    <property type="match status" value="1"/>
</dbReference>
<evidence type="ECO:0000259" key="1">
    <source>
        <dbReference type="Pfam" id="PF12937"/>
    </source>
</evidence>
<dbReference type="STRING" id="1095629.A0A0C9Y3F7"/>
<dbReference type="Pfam" id="PF12937">
    <property type="entry name" value="F-box-like"/>
    <property type="match status" value="1"/>
</dbReference>
<dbReference type="AlphaFoldDB" id="A0A0C9Y3F7"/>
<protein>
    <recommendedName>
        <fullName evidence="1">F-box domain-containing protein</fullName>
    </recommendedName>
</protein>
<dbReference type="OrthoDB" id="2269034at2759"/>
<dbReference type="Proteomes" id="UP000054477">
    <property type="component" value="Unassembled WGS sequence"/>
</dbReference>
<name>A0A0C9Y3F7_9AGAR</name>
<accession>A0A0C9Y3F7</accession>
<dbReference type="InterPro" id="IPR032675">
    <property type="entry name" value="LRR_dom_sf"/>
</dbReference>
<dbReference type="HOGENOM" id="CLU_625645_0_0_1"/>
<evidence type="ECO:0000313" key="2">
    <source>
        <dbReference type="EMBL" id="KIK04612.1"/>
    </source>
</evidence>
<organism evidence="2 3">
    <name type="scientific">Laccaria amethystina LaAM-08-1</name>
    <dbReference type="NCBI Taxonomy" id="1095629"/>
    <lineage>
        <taxon>Eukaryota</taxon>
        <taxon>Fungi</taxon>
        <taxon>Dikarya</taxon>
        <taxon>Basidiomycota</taxon>
        <taxon>Agaricomycotina</taxon>
        <taxon>Agaricomycetes</taxon>
        <taxon>Agaricomycetidae</taxon>
        <taxon>Agaricales</taxon>
        <taxon>Agaricineae</taxon>
        <taxon>Hydnangiaceae</taxon>
        <taxon>Laccaria</taxon>
    </lineage>
</organism>
<dbReference type="SUPFAM" id="SSF81383">
    <property type="entry name" value="F-box domain"/>
    <property type="match status" value="1"/>
</dbReference>